<geneLocation type="mitochondrion" evidence="4"/>
<reference evidence="4" key="1">
    <citation type="submission" date="2016-07" db="EMBL/GenBank/DDBJ databases">
        <title>Mitochondrial genome evolution in stichotrich ciliates.</title>
        <authorList>
            <person name="Chen X."/>
            <person name="Landweber L."/>
        </authorList>
    </citation>
    <scope>NUCLEOTIDE SEQUENCE</scope>
</reference>
<gene>
    <name evidence="4" type="primary">rps19</name>
</gene>
<sequence>MVFKMGKKKIFNRSSVIPFSFKNIKVTIYSGKKWFDRLLNIWSVGFKFGELTWNRRLALYKAKQLKKKKKK</sequence>
<keyword evidence="4" id="KW-0496">Mitochondrion</keyword>
<dbReference type="EMBL" id="KX524144">
    <property type="protein sequence ID" value="ASY95730.1"/>
    <property type="molecule type" value="Genomic_DNA"/>
</dbReference>
<evidence type="ECO:0000256" key="2">
    <source>
        <dbReference type="ARBA" id="ARBA00022980"/>
    </source>
</evidence>
<dbReference type="InterPro" id="IPR023575">
    <property type="entry name" value="Ribosomal_uS19_SF"/>
</dbReference>
<accession>A0A3S6K748</accession>
<dbReference type="GO" id="GO:0006412">
    <property type="term" value="P:translation"/>
    <property type="evidence" value="ECO:0007669"/>
    <property type="project" value="InterPro"/>
</dbReference>
<dbReference type="GO" id="GO:0003735">
    <property type="term" value="F:structural constituent of ribosome"/>
    <property type="evidence" value="ECO:0007669"/>
    <property type="project" value="InterPro"/>
</dbReference>
<evidence type="ECO:0000313" key="4">
    <source>
        <dbReference type="EMBL" id="ASY95730.1"/>
    </source>
</evidence>
<dbReference type="Gene3D" id="3.30.860.10">
    <property type="entry name" value="30s Ribosomal Protein S19, Chain A"/>
    <property type="match status" value="1"/>
</dbReference>
<keyword evidence="3" id="KW-0687">Ribonucleoprotein</keyword>
<evidence type="ECO:0000256" key="1">
    <source>
        <dbReference type="ARBA" id="ARBA00007345"/>
    </source>
</evidence>
<comment type="similarity">
    <text evidence="1">Belongs to the universal ribosomal protein uS19 family.</text>
</comment>
<dbReference type="GO" id="GO:0005840">
    <property type="term" value="C:ribosome"/>
    <property type="evidence" value="ECO:0007669"/>
    <property type="project" value="UniProtKB-KW"/>
</dbReference>
<dbReference type="GO" id="GO:1990904">
    <property type="term" value="C:ribonucleoprotein complex"/>
    <property type="evidence" value="ECO:0007669"/>
    <property type="project" value="UniProtKB-KW"/>
</dbReference>
<proteinExistence type="inferred from homology"/>
<dbReference type="SUPFAM" id="SSF54570">
    <property type="entry name" value="Ribosomal protein S19"/>
    <property type="match status" value="1"/>
</dbReference>
<dbReference type="AlphaFoldDB" id="A0A3S6K748"/>
<organism evidence="4">
    <name type="scientific">Stylonychia lemnae</name>
    <name type="common">Ciliate</name>
    <dbReference type="NCBI Taxonomy" id="5949"/>
    <lineage>
        <taxon>Eukaryota</taxon>
        <taxon>Sar</taxon>
        <taxon>Alveolata</taxon>
        <taxon>Ciliophora</taxon>
        <taxon>Intramacronucleata</taxon>
        <taxon>Spirotrichea</taxon>
        <taxon>Stichotrichia</taxon>
        <taxon>Sporadotrichida</taxon>
        <taxon>Oxytrichidae</taxon>
        <taxon>Stylonychinae</taxon>
        <taxon>Stylonychia</taxon>
    </lineage>
</organism>
<keyword evidence="2 4" id="KW-0689">Ribosomal protein</keyword>
<protein>
    <submittedName>
        <fullName evidence="4">Ribosomal protein S19</fullName>
    </submittedName>
</protein>
<name>A0A3S6K748_STYLE</name>
<evidence type="ECO:0000256" key="3">
    <source>
        <dbReference type="ARBA" id="ARBA00023274"/>
    </source>
</evidence>